<name>A0A2T3B360_AMORE</name>
<feature type="domain" description="DUF7707" evidence="2">
    <location>
        <begin position="25"/>
        <end position="128"/>
    </location>
</feature>
<accession>A0A2T3B360</accession>
<sequence>MFIKPALAVALCAGYVAAQAGANSTIDPNSVSATLRSQWCSAQLNTCGTLCSGDIYEGQNTCDTNTLNYTCTCASNQSTPGLQYYTGTMPTFICEQVFQDCIASTVGVAAAQAKCNSDEKNNCGHLDPNNFTAPASSSSSSSAPTSTAASTSAPASSSVAAAVTTSSSKAAAATMMAIGREYGSGVVAAGVAAAFGMML</sequence>
<dbReference type="InterPro" id="IPR056124">
    <property type="entry name" value="DUF7707"/>
</dbReference>
<dbReference type="RefSeq" id="XP_024721348.1">
    <property type="nucleotide sequence ID" value="XM_024863830.1"/>
</dbReference>
<evidence type="ECO:0000313" key="3">
    <source>
        <dbReference type="EMBL" id="PSS20078.1"/>
    </source>
</evidence>
<keyword evidence="1" id="KW-0732">Signal</keyword>
<proteinExistence type="predicted"/>
<evidence type="ECO:0000259" key="2">
    <source>
        <dbReference type="Pfam" id="PF24808"/>
    </source>
</evidence>
<dbReference type="OrthoDB" id="2121879at2759"/>
<feature type="signal peptide" evidence="1">
    <location>
        <begin position="1"/>
        <end position="18"/>
    </location>
</feature>
<protein>
    <recommendedName>
        <fullName evidence="2">DUF7707 domain-containing protein</fullName>
    </recommendedName>
</protein>
<dbReference type="EMBL" id="KZ679010">
    <property type="protein sequence ID" value="PSS20078.1"/>
    <property type="molecule type" value="Genomic_DNA"/>
</dbReference>
<keyword evidence="4" id="KW-1185">Reference proteome</keyword>
<feature type="chain" id="PRO_5015548384" description="DUF7707 domain-containing protein" evidence="1">
    <location>
        <begin position="19"/>
        <end position="199"/>
    </location>
</feature>
<reference evidence="3 4" key="1">
    <citation type="journal article" date="2018" name="New Phytol.">
        <title>Comparative genomics and transcriptomics depict ericoid mycorrhizal fungi as versatile saprotrophs and plant mutualists.</title>
        <authorList>
            <person name="Martino E."/>
            <person name="Morin E."/>
            <person name="Grelet G.A."/>
            <person name="Kuo A."/>
            <person name="Kohler A."/>
            <person name="Daghino S."/>
            <person name="Barry K.W."/>
            <person name="Cichocki N."/>
            <person name="Clum A."/>
            <person name="Dockter R.B."/>
            <person name="Hainaut M."/>
            <person name="Kuo R.C."/>
            <person name="LaButti K."/>
            <person name="Lindahl B.D."/>
            <person name="Lindquist E.A."/>
            <person name="Lipzen A."/>
            <person name="Khouja H.R."/>
            <person name="Magnuson J."/>
            <person name="Murat C."/>
            <person name="Ohm R.A."/>
            <person name="Singer S.W."/>
            <person name="Spatafora J.W."/>
            <person name="Wang M."/>
            <person name="Veneault-Fourrey C."/>
            <person name="Henrissat B."/>
            <person name="Grigoriev I.V."/>
            <person name="Martin F.M."/>
            <person name="Perotto S."/>
        </authorList>
    </citation>
    <scope>NUCLEOTIDE SEQUENCE [LARGE SCALE GENOMIC DNA]</scope>
    <source>
        <strain evidence="3 4">ATCC 22711</strain>
    </source>
</reference>
<dbReference type="Proteomes" id="UP000241818">
    <property type="component" value="Unassembled WGS sequence"/>
</dbReference>
<gene>
    <name evidence="3" type="ORF">M430DRAFT_18260</name>
</gene>
<evidence type="ECO:0000313" key="4">
    <source>
        <dbReference type="Proteomes" id="UP000241818"/>
    </source>
</evidence>
<dbReference type="PANTHER" id="PTHR38118">
    <property type="entry name" value="ANCHORED CELL WALL PROTEIN 11-RELATED"/>
    <property type="match status" value="1"/>
</dbReference>
<evidence type="ECO:0000256" key="1">
    <source>
        <dbReference type="SAM" id="SignalP"/>
    </source>
</evidence>
<dbReference type="InParanoid" id="A0A2T3B360"/>
<dbReference type="GeneID" id="36571911"/>
<dbReference type="Pfam" id="PF24808">
    <property type="entry name" value="DUF7707"/>
    <property type="match status" value="1"/>
</dbReference>
<dbReference type="PANTHER" id="PTHR38118:SF3">
    <property type="entry name" value="ANCHORED CELL WALL PROTEIN 11"/>
    <property type="match status" value="1"/>
</dbReference>
<dbReference type="AlphaFoldDB" id="A0A2T3B360"/>
<organism evidence="3 4">
    <name type="scientific">Amorphotheca resinae ATCC 22711</name>
    <dbReference type="NCBI Taxonomy" id="857342"/>
    <lineage>
        <taxon>Eukaryota</taxon>
        <taxon>Fungi</taxon>
        <taxon>Dikarya</taxon>
        <taxon>Ascomycota</taxon>
        <taxon>Pezizomycotina</taxon>
        <taxon>Leotiomycetes</taxon>
        <taxon>Helotiales</taxon>
        <taxon>Amorphothecaceae</taxon>
        <taxon>Amorphotheca</taxon>
    </lineage>
</organism>